<protein>
    <submittedName>
        <fullName evidence="12">ABC transporter permease</fullName>
    </submittedName>
</protein>
<dbReference type="PROSITE" id="PS50928">
    <property type="entry name" value="ABC_TM1"/>
    <property type="match status" value="1"/>
</dbReference>
<keyword evidence="7 10" id="KW-1133">Transmembrane helix</keyword>
<name>A0A0A3HPU1_9BACL</name>
<evidence type="ECO:0000313" key="12">
    <source>
        <dbReference type="EMBL" id="KGR74399.1"/>
    </source>
</evidence>
<evidence type="ECO:0000259" key="11">
    <source>
        <dbReference type="PROSITE" id="PS50928"/>
    </source>
</evidence>
<evidence type="ECO:0000256" key="9">
    <source>
        <dbReference type="ARBA" id="ARBA00024202"/>
    </source>
</evidence>
<dbReference type="Pfam" id="PF12911">
    <property type="entry name" value="OppC_N"/>
    <property type="match status" value="1"/>
</dbReference>
<keyword evidence="6" id="KW-0653">Protein transport</keyword>
<feature type="transmembrane region" description="Helical" evidence="10">
    <location>
        <begin position="125"/>
        <end position="147"/>
    </location>
</feature>
<dbReference type="SUPFAM" id="SSF161098">
    <property type="entry name" value="MetI-like"/>
    <property type="match status" value="1"/>
</dbReference>
<dbReference type="InterPro" id="IPR050366">
    <property type="entry name" value="BP-dependent_transpt_permease"/>
</dbReference>
<dbReference type="EMBL" id="JPVO01000054">
    <property type="protein sequence ID" value="KGR74399.1"/>
    <property type="molecule type" value="Genomic_DNA"/>
</dbReference>
<dbReference type="InterPro" id="IPR035906">
    <property type="entry name" value="MetI-like_sf"/>
</dbReference>
<dbReference type="PANTHER" id="PTHR43386:SF24">
    <property type="entry name" value="OLIGOPEPTIDE TRANSPORT SYSTEM PERMEASE PROTEIN AMID"/>
    <property type="match status" value="1"/>
</dbReference>
<keyword evidence="8 10" id="KW-0472">Membrane</keyword>
<comment type="subcellular location">
    <subcellularLocation>
        <location evidence="1 10">Cell membrane</location>
        <topology evidence="1 10">Multi-pass membrane protein</topology>
    </subcellularLocation>
</comment>
<accession>A0A0A3HPU1</accession>
<dbReference type="RefSeq" id="WP_036201688.1">
    <property type="nucleotide sequence ID" value="NZ_AVCY01000002.1"/>
</dbReference>
<evidence type="ECO:0000256" key="6">
    <source>
        <dbReference type="ARBA" id="ARBA00022927"/>
    </source>
</evidence>
<dbReference type="Gene3D" id="1.10.3720.10">
    <property type="entry name" value="MetI-like"/>
    <property type="match status" value="1"/>
</dbReference>
<dbReference type="InterPro" id="IPR025966">
    <property type="entry name" value="OppC_N"/>
</dbReference>
<dbReference type="InterPro" id="IPR000515">
    <property type="entry name" value="MetI-like"/>
</dbReference>
<comment type="caution">
    <text evidence="12">The sequence shown here is derived from an EMBL/GenBank/DDBJ whole genome shotgun (WGS) entry which is preliminary data.</text>
</comment>
<evidence type="ECO:0000313" key="13">
    <source>
        <dbReference type="Proteomes" id="UP000030408"/>
    </source>
</evidence>
<dbReference type="STRING" id="1384057.CD33_14970"/>
<keyword evidence="3" id="KW-1003">Cell membrane</keyword>
<dbReference type="Proteomes" id="UP000030408">
    <property type="component" value="Unassembled WGS sequence"/>
</dbReference>
<evidence type="ECO:0000256" key="1">
    <source>
        <dbReference type="ARBA" id="ARBA00004651"/>
    </source>
</evidence>
<feature type="transmembrane region" description="Helical" evidence="10">
    <location>
        <begin position="293"/>
        <end position="315"/>
    </location>
</feature>
<organism evidence="12 13">
    <name type="scientific">Ureibacillus sinduriensis BLB-1 = JCM 15800</name>
    <dbReference type="NCBI Taxonomy" id="1384057"/>
    <lineage>
        <taxon>Bacteria</taxon>
        <taxon>Bacillati</taxon>
        <taxon>Bacillota</taxon>
        <taxon>Bacilli</taxon>
        <taxon>Bacillales</taxon>
        <taxon>Caryophanaceae</taxon>
        <taxon>Ureibacillus</taxon>
    </lineage>
</organism>
<dbReference type="Pfam" id="PF00528">
    <property type="entry name" value="BPD_transp_1"/>
    <property type="match status" value="1"/>
</dbReference>
<evidence type="ECO:0000256" key="3">
    <source>
        <dbReference type="ARBA" id="ARBA00022475"/>
    </source>
</evidence>
<keyword evidence="5" id="KW-0571">Peptide transport</keyword>
<dbReference type="OrthoDB" id="9797472at2"/>
<dbReference type="eggNOG" id="COG1173">
    <property type="taxonomic scope" value="Bacteria"/>
</dbReference>
<keyword evidence="4 10" id="KW-0812">Transmembrane</keyword>
<dbReference type="GO" id="GO:0005886">
    <property type="term" value="C:plasma membrane"/>
    <property type="evidence" value="ECO:0007669"/>
    <property type="project" value="UniProtKB-SubCell"/>
</dbReference>
<dbReference type="PANTHER" id="PTHR43386">
    <property type="entry name" value="OLIGOPEPTIDE TRANSPORT SYSTEM PERMEASE PROTEIN APPC"/>
    <property type="match status" value="1"/>
</dbReference>
<feature type="transmembrane region" description="Helical" evidence="10">
    <location>
        <begin position="185"/>
        <end position="202"/>
    </location>
</feature>
<gene>
    <name evidence="12" type="ORF">CD33_14970</name>
</gene>
<dbReference type="GO" id="GO:0015031">
    <property type="term" value="P:protein transport"/>
    <property type="evidence" value="ECO:0007669"/>
    <property type="project" value="UniProtKB-KW"/>
</dbReference>
<feature type="transmembrane region" description="Helical" evidence="10">
    <location>
        <begin position="159"/>
        <end position="179"/>
    </location>
</feature>
<evidence type="ECO:0000256" key="10">
    <source>
        <dbReference type="RuleBase" id="RU363032"/>
    </source>
</evidence>
<keyword evidence="13" id="KW-1185">Reference proteome</keyword>
<proteinExistence type="inferred from homology"/>
<evidence type="ECO:0000256" key="4">
    <source>
        <dbReference type="ARBA" id="ARBA00022692"/>
    </source>
</evidence>
<evidence type="ECO:0000256" key="2">
    <source>
        <dbReference type="ARBA" id="ARBA00022448"/>
    </source>
</evidence>
<sequence length="324" mass="36410">MGIYSEEISNISQKSNDNLFDFAIVDEKKAEQTGYSNYSYWRSTWQSFLKNRIAVFLLVVVGLIIAFVIIQPYLPYQKSPTEIYIDETTGSQARNIAPGSEFWFGTNSIGQDLWSRIWTGTRTSLFIGFVVAFAEVIVGISVGALWGFSRKLETPITQLYNIVENIPTTIVLILMSFILRPSISTIIIAMCITGWVEMARFIRNQIVILRDREYNLASKCLGTPSYRIILKNLLPYLISVIMLRMSLAIPFAIGAEVFLTYIGLGLPISEPSLGNLINEGRVLMMSPDLRYQLIFPSVVLSIITIAFYIIGNAFADAADPKNHV</sequence>
<comment type="similarity">
    <text evidence="9">Belongs to the binding-protein-dependent transport system permease family. OppBC subfamily.</text>
</comment>
<reference evidence="12 13" key="1">
    <citation type="submission" date="2014-02" db="EMBL/GenBank/DDBJ databases">
        <title>Draft genome sequence of Lysinibacillus sinduriensis JCM 15800.</title>
        <authorList>
            <person name="Zhang F."/>
            <person name="Wang G."/>
            <person name="Zhang L."/>
        </authorList>
    </citation>
    <scope>NUCLEOTIDE SEQUENCE [LARGE SCALE GENOMIC DNA]</scope>
    <source>
        <strain evidence="12 13">JCM 15800</strain>
    </source>
</reference>
<dbReference type="AlphaFoldDB" id="A0A0A3HPU1"/>
<dbReference type="GO" id="GO:0055085">
    <property type="term" value="P:transmembrane transport"/>
    <property type="evidence" value="ECO:0007669"/>
    <property type="project" value="InterPro"/>
</dbReference>
<dbReference type="GO" id="GO:0015833">
    <property type="term" value="P:peptide transport"/>
    <property type="evidence" value="ECO:0007669"/>
    <property type="project" value="UniProtKB-KW"/>
</dbReference>
<evidence type="ECO:0000256" key="8">
    <source>
        <dbReference type="ARBA" id="ARBA00023136"/>
    </source>
</evidence>
<feature type="transmembrane region" description="Helical" evidence="10">
    <location>
        <begin position="53"/>
        <end position="74"/>
    </location>
</feature>
<feature type="domain" description="ABC transmembrane type-1" evidence="11">
    <location>
        <begin position="121"/>
        <end position="311"/>
    </location>
</feature>
<feature type="transmembrane region" description="Helical" evidence="10">
    <location>
        <begin position="233"/>
        <end position="253"/>
    </location>
</feature>
<evidence type="ECO:0000256" key="5">
    <source>
        <dbReference type="ARBA" id="ARBA00022856"/>
    </source>
</evidence>
<evidence type="ECO:0000256" key="7">
    <source>
        <dbReference type="ARBA" id="ARBA00022989"/>
    </source>
</evidence>
<dbReference type="CDD" id="cd06261">
    <property type="entry name" value="TM_PBP2"/>
    <property type="match status" value="1"/>
</dbReference>
<keyword evidence="2 10" id="KW-0813">Transport</keyword>